<evidence type="ECO:0000313" key="2">
    <source>
        <dbReference type="EMBL" id="CAK0807023.1"/>
    </source>
</evidence>
<sequence length="303" mass="32623">ALVDAIDPGPRPGKMEGGPDGEAQMRQQWLRAVRETAQWEHEFVLLYSDGTIPAIAAGKSSEQPASSLQCASCKCERMSRAFENFMNCRSEITAPLDAWQAPAQTLLAACKVADDVITSVEKAIDAPAGHAPDLAEVLGRHGALKVNVAGAVERVKDVSLGDIDSGRMFFLQRHNLVVSAAVDTLSNIEAGSVARLKVTGCVADTFLKFEAQLDTYTAWLTSSSASKDEAQEGWGKDMGIQRRSSTAVKALTKMEQNISGLFDQRASELADVIYKYAPPSSLLDNFRLVGDEVLLKNLAKPPA</sequence>
<name>A0ABN9QLN5_9DINO</name>
<proteinExistence type="predicted"/>
<keyword evidence="3" id="KW-1185">Reference proteome</keyword>
<evidence type="ECO:0000313" key="3">
    <source>
        <dbReference type="Proteomes" id="UP001189429"/>
    </source>
</evidence>
<reference evidence="2" key="1">
    <citation type="submission" date="2023-10" db="EMBL/GenBank/DDBJ databases">
        <authorList>
            <person name="Chen Y."/>
            <person name="Shah S."/>
            <person name="Dougan E. K."/>
            <person name="Thang M."/>
            <person name="Chan C."/>
        </authorList>
    </citation>
    <scope>NUCLEOTIDE SEQUENCE [LARGE SCALE GENOMIC DNA]</scope>
</reference>
<dbReference type="EMBL" id="CAUYUJ010003825">
    <property type="protein sequence ID" value="CAK0807023.1"/>
    <property type="molecule type" value="Genomic_DNA"/>
</dbReference>
<evidence type="ECO:0000256" key="1">
    <source>
        <dbReference type="SAM" id="MobiDB-lite"/>
    </source>
</evidence>
<gene>
    <name evidence="2" type="ORF">PCOR1329_LOCUS13033</name>
</gene>
<organism evidence="2 3">
    <name type="scientific">Prorocentrum cordatum</name>
    <dbReference type="NCBI Taxonomy" id="2364126"/>
    <lineage>
        <taxon>Eukaryota</taxon>
        <taxon>Sar</taxon>
        <taxon>Alveolata</taxon>
        <taxon>Dinophyceae</taxon>
        <taxon>Prorocentrales</taxon>
        <taxon>Prorocentraceae</taxon>
        <taxon>Prorocentrum</taxon>
    </lineage>
</organism>
<dbReference type="Proteomes" id="UP001189429">
    <property type="component" value="Unassembled WGS sequence"/>
</dbReference>
<feature type="region of interest" description="Disordered" evidence="1">
    <location>
        <begin position="1"/>
        <end position="23"/>
    </location>
</feature>
<protein>
    <submittedName>
        <fullName evidence="2">Uncharacterized protein</fullName>
    </submittedName>
</protein>
<feature type="non-terminal residue" evidence="2">
    <location>
        <position position="1"/>
    </location>
</feature>
<comment type="caution">
    <text evidence="2">The sequence shown here is derived from an EMBL/GenBank/DDBJ whole genome shotgun (WGS) entry which is preliminary data.</text>
</comment>
<accession>A0ABN9QLN5</accession>